<dbReference type="SMART" id="SM00028">
    <property type="entry name" value="TPR"/>
    <property type="match status" value="5"/>
</dbReference>
<evidence type="ECO:0000313" key="2">
    <source>
        <dbReference type="EMBL" id="AQK75631.1"/>
    </source>
</evidence>
<dbReference type="Gene3D" id="1.25.40.10">
    <property type="entry name" value="Tetratricopeptide repeat domain"/>
    <property type="match status" value="2"/>
</dbReference>
<dbReference type="ExpressionAtlas" id="A0A1D6HMU1">
    <property type="expression patterns" value="baseline and differential"/>
</dbReference>
<dbReference type="AlphaFoldDB" id="A0A1D6HMU1"/>
<dbReference type="EMBL" id="CM000781">
    <property type="protein sequence ID" value="AQK75631.1"/>
    <property type="molecule type" value="Genomic_DNA"/>
</dbReference>
<name>A0A1D6HMU1_MAIZE</name>
<keyword evidence="1" id="KW-0802">TPR repeat</keyword>
<accession>A0A1D6HMU1</accession>
<dbReference type="InterPro" id="IPR019734">
    <property type="entry name" value="TPR_rpt"/>
</dbReference>
<feature type="repeat" description="TPR" evidence="1">
    <location>
        <begin position="149"/>
        <end position="182"/>
    </location>
</feature>
<organism evidence="2">
    <name type="scientific">Zea mays</name>
    <name type="common">Maize</name>
    <dbReference type="NCBI Taxonomy" id="4577"/>
    <lineage>
        <taxon>Eukaryota</taxon>
        <taxon>Viridiplantae</taxon>
        <taxon>Streptophyta</taxon>
        <taxon>Embryophyta</taxon>
        <taxon>Tracheophyta</taxon>
        <taxon>Spermatophyta</taxon>
        <taxon>Magnoliopsida</taxon>
        <taxon>Liliopsida</taxon>
        <taxon>Poales</taxon>
        <taxon>Poaceae</taxon>
        <taxon>PACMAD clade</taxon>
        <taxon>Panicoideae</taxon>
        <taxon>Andropogonodae</taxon>
        <taxon>Andropogoneae</taxon>
        <taxon>Tripsacinae</taxon>
        <taxon>Zea</taxon>
    </lineage>
</organism>
<dbReference type="PANTHER" id="PTHR35161">
    <property type="entry name" value="OS02G0303100 PROTEIN"/>
    <property type="match status" value="1"/>
</dbReference>
<proteinExistence type="predicted"/>
<protein>
    <submittedName>
        <fullName evidence="2">Hsp70-Hsp90 organizing protein 2</fullName>
    </submittedName>
</protein>
<gene>
    <name evidence="2" type="ORF">ZEAMMB73_Zm00001d018331</name>
</gene>
<dbReference type="PROSITE" id="PS50005">
    <property type="entry name" value="TPR"/>
    <property type="match status" value="1"/>
</dbReference>
<evidence type="ECO:0000256" key="1">
    <source>
        <dbReference type="PROSITE-ProRule" id="PRU00339"/>
    </source>
</evidence>
<dbReference type="PANTHER" id="PTHR35161:SF9">
    <property type="match status" value="1"/>
</dbReference>
<dbReference type="SUPFAM" id="SSF48452">
    <property type="entry name" value="TPR-like"/>
    <property type="match status" value="2"/>
</dbReference>
<sequence>MQADEQAEAPRRAKEAGNDAYRKSLLEEAVEHYTLGALLDPSDIAFLTNRAAAYLRMGKYEECVRDCDEAVKRGRELSSGSELIAKALSRKASALLELACCAADYAPAIGALKLSLAENYSEETLEKLNDAESVRKEVEEQERLDQEAANQCREEGNEFFRQKKYNEAAIQYTRAIKMNPKDPRVSILAFSNRAQCHIHLGAFPQGLEDAEKCIELDPTFLKGYVRKAKVQFLMESYENALATYLEGLKCDPNNMEVLDGLRRCAACVKRSNAGDVEIEDLKYVDIDELKYFSGGGPNTVHQQRRSGVMTSECQCNTKDIDESSAERLYDAVKYTTDNMMLIQVSNIWIGSNGSVKLRGVSFTGQGFSTERVRDDYKRMSRILMALITLSGGDRSKLPPDYKEFLLLLESDTLTMEDEFLIVNNAALLPIKNRTEVFLMLHDRIVDYLGSTDKTKKKKKKRILSSLPYKEDWLDTAKANTKINQWVANVQNEYRATPHDLLRLNRNVRSHMHRYSDGDDIEEVLYCEWPELLMVMQKMLHLEGELEGTDIQNKFG</sequence>
<reference evidence="2" key="1">
    <citation type="submission" date="2015-12" db="EMBL/GenBank/DDBJ databases">
        <title>Update maize B73 reference genome by single molecule sequencing technologies.</title>
        <authorList>
            <consortium name="Maize Genome Sequencing Project"/>
            <person name="Ware D."/>
        </authorList>
    </citation>
    <scope>NUCLEOTIDE SEQUENCE</scope>
    <source>
        <tissue evidence="2">Seedling</tissue>
    </source>
</reference>
<dbReference type="InterPro" id="IPR011990">
    <property type="entry name" value="TPR-like_helical_dom_sf"/>
</dbReference>